<dbReference type="SMART" id="SM00353">
    <property type="entry name" value="HLH"/>
    <property type="match status" value="1"/>
</dbReference>
<feature type="region of interest" description="Disordered" evidence="7">
    <location>
        <begin position="1"/>
        <end position="31"/>
    </location>
</feature>
<accession>A0A8T1NHV6</accession>
<dbReference type="GO" id="GO:0000978">
    <property type="term" value="F:RNA polymerase II cis-regulatory region sequence-specific DNA binding"/>
    <property type="evidence" value="ECO:0007669"/>
    <property type="project" value="TreeGrafter"/>
</dbReference>
<dbReference type="PROSITE" id="PS50888">
    <property type="entry name" value="BHLH"/>
    <property type="match status" value="1"/>
</dbReference>
<comment type="caution">
    <text evidence="9">The sequence shown here is derived from an EMBL/GenBank/DDBJ whole genome shotgun (WGS) entry which is preliminary data.</text>
</comment>
<dbReference type="Gene3D" id="4.10.280.10">
    <property type="entry name" value="Helix-loop-helix DNA-binding domain"/>
    <property type="match status" value="1"/>
</dbReference>
<dbReference type="EMBL" id="CM031822">
    <property type="protein sequence ID" value="KAG6629975.1"/>
    <property type="molecule type" value="Genomic_DNA"/>
</dbReference>
<evidence type="ECO:0000313" key="9">
    <source>
        <dbReference type="EMBL" id="KAG6629975.1"/>
    </source>
</evidence>
<dbReference type="Proteomes" id="UP000811609">
    <property type="component" value="Chromosome 14"/>
</dbReference>
<sequence>MEPDLQRNHHNLHDHQHQHHQSQTNSGLTRYRSAPGSYFSGIIDREFCEQFFNRSSSLETERIFDRFMSSGGTHDDASEVAAKESTQFMASMNNEAAGVVQQLKNYGSASQNFYQNPSRPPLPNQGLNPSLEGSCSMGMGRILPQMKTGGGGDNNSSLVRHNSLPAGSFSHINVENSYAAMRGMGSFGGSKGTSEESPFSTASRLKNYSSVPPSAAVGIMAPIPEIEDKNMAASNPDSGFPIGSWDDSDMISDLKRVTDDDIDADAMTLSNIDVSETQNMEYRNRPRSGLARHLSLPKTAAEMAAIEKFVQFQDSVPCKIRAKRGFATHPRSIAERVRRTKISERMRKLQDLVPNMDKQTNTADMLDFAVEHIKDLQNQVQKLSENRAKCTCSSNK</sequence>
<evidence type="ECO:0000256" key="4">
    <source>
        <dbReference type="ARBA" id="ARBA00023163"/>
    </source>
</evidence>
<dbReference type="GO" id="GO:0005634">
    <property type="term" value="C:nucleus"/>
    <property type="evidence" value="ECO:0007669"/>
    <property type="project" value="UniProtKB-SubCell"/>
</dbReference>
<dbReference type="PANTHER" id="PTHR16223">
    <property type="entry name" value="TRANSCRIPTION FACTOR BHLH83-RELATED"/>
    <property type="match status" value="1"/>
</dbReference>
<keyword evidence="6" id="KW-0175">Coiled coil</keyword>
<proteinExistence type="predicted"/>
<dbReference type="EMBL" id="CM031822">
    <property type="protein sequence ID" value="KAG6629974.1"/>
    <property type="molecule type" value="Genomic_DNA"/>
</dbReference>
<organism evidence="9 10">
    <name type="scientific">Carya illinoinensis</name>
    <name type="common">Pecan</name>
    <dbReference type="NCBI Taxonomy" id="32201"/>
    <lineage>
        <taxon>Eukaryota</taxon>
        <taxon>Viridiplantae</taxon>
        <taxon>Streptophyta</taxon>
        <taxon>Embryophyta</taxon>
        <taxon>Tracheophyta</taxon>
        <taxon>Spermatophyta</taxon>
        <taxon>Magnoliopsida</taxon>
        <taxon>eudicotyledons</taxon>
        <taxon>Gunneridae</taxon>
        <taxon>Pentapetalae</taxon>
        <taxon>rosids</taxon>
        <taxon>fabids</taxon>
        <taxon>Fagales</taxon>
        <taxon>Juglandaceae</taxon>
        <taxon>Carya</taxon>
    </lineage>
</organism>
<reference evidence="9" key="1">
    <citation type="submission" date="2020-12" db="EMBL/GenBank/DDBJ databases">
        <title>WGS assembly of Carya illinoinensis cv. Pawnee.</title>
        <authorList>
            <person name="Platts A."/>
            <person name="Shu S."/>
            <person name="Wright S."/>
            <person name="Barry K."/>
            <person name="Edger P."/>
            <person name="Pires J.C."/>
            <person name="Schmutz J."/>
        </authorList>
    </citation>
    <scope>NUCLEOTIDE SEQUENCE</scope>
    <source>
        <tissue evidence="9">Leaf</tissue>
    </source>
</reference>
<evidence type="ECO:0000313" key="10">
    <source>
        <dbReference type="Proteomes" id="UP000811609"/>
    </source>
</evidence>
<dbReference type="Pfam" id="PF00010">
    <property type="entry name" value="HLH"/>
    <property type="match status" value="1"/>
</dbReference>
<dbReference type="SUPFAM" id="SSF47459">
    <property type="entry name" value="HLH, helix-loop-helix DNA-binding domain"/>
    <property type="match status" value="1"/>
</dbReference>
<dbReference type="FunFam" id="4.10.280.10:FF:000021">
    <property type="entry name" value="Transcription factor bHLH130 family"/>
    <property type="match status" value="1"/>
</dbReference>
<keyword evidence="2" id="KW-0805">Transcription regulation</keyword>
<dbReference type="OrthoDB" id="2019494at2759"/>
<keyword evidence="4" id="KW-0804">Transcription</keyword>
<name>A0A8T1NHV6_CARIL</name>
<evidence type="ECO:0000256" key="6">
    <source>
        <dbReference type="SAM" id="Coils"/>
    </source>
</evidence>
<feature type="domain" description="BHLH" evidence="8">
    <location>
        <begin position="326"/>
        <end position="376"/>
    </location>
</feature>
<keyword evidence="10" id="KW-1185">Reference proteome</keyword>
<evidence type="ECO:0000256" key="1">
    <source>
        <dbReference type="ARBA" id="ARBA00004123"/>
    </source>
</evidence>
<gene>
    <name evidence="9" type="ORF">CIPAW_14G122200</name>
</gene>
<evidence type="ECO:0000256" key="5">
    <source>
        <dbReference type="ARBA" id="ARBA00023242"/>
    </source>
</evidence>
<dbReference type="AlphaFoldDB" id="A0A8T1NHV6"/>
<dbReference type="GO" id="GO:0000981">
    <property type="term" value="F:DNA-binding transcription factor activity, RNA polymerase II-specific"/>
    <property type="evidence" value="ECO:0007669"/>
    <property type="project" value="TreeGrafter"/>
</dbReference>
<evidence type="ECO:0000256" key="2">
    <source>
        <dbReference type="ARBA" id="ARBA00023015"/>
    </source>
</evidence>
<dbReference type="InterPro" id="IPR036638">
    <property type="entry name" value="HLH_DNA-bd_sf"/>
</dbReference>
<dbReference type="InterPro" id="IPR011598">
    <property type="entry name" value="bHLH_dom"/>
</dbReference>
<comment type="subcellular location">
    <subcellularLocation>
        <location evidence="1">Nucleus</location>
    </subcellularLocation>
</comment>
<evidence type="ECO:0000256" key="7">
    <source>
        <dbReference type="SAM" id="MobiDB-lite"/>
    </source>
</evidence>
<dbReference type="PANTHER" id="PTHR16223:SF247">
    <property type="entry name" value="TRANSCRIPTION FACTOR BHLH FAMILY-RELATED"/>
    <property type="match status" value="1"/>
</dbReference>
<keyword evidence="5" id="KW-0539">Nucleus</keyword>
<feature type="compositionally biased region" description="Basic and acidic residues" evidence="7">
    <location>
        <begin position="1"/>
        <end position="15"/>
    </location>
</feature>
<evidence type="ECO:0000256" key="3">
    <source>
        <dbReference type="ARBA" id="ARBA00023125"/>
    </source>
</evidence>
<dbReference type="InterPro" id="IPR045843">
    <property type="entry name" value="IND-like"/>
</dbReference>
<dbReference type="GO" id="GO:0046983">
    <property type="term" value="F:protein dimerization activity"/>
    <property type="evidence" value="ECO:0007669"/>
    <property type="project" value="InterPro"/>
</dbReference>
<evidence type="ECO:0000259" key="8">
    <source>
        <dbReference type="PROSITE" id="PS50888"/>
    </source>
</evidence>
<keyword evidence="3" id="KW-0238">DNA-binding</keyword>
<protein>
    <recommendedName>
        <fullName evidence="8">BHLH domain-containing protein</fullName>
    </recommendedName>
</protein>
<feature type="coiled-coil region" evidence="6">
    <location>
        <begin position="366"/>
        <end position="393"/>
    </location>
</feature>